<dbReference type="Proteomes" id="UP000662914">
    <property type="component" value="Chromosome"/>
</dbReference>
<dbReference type="EMBL" id="AP021857">
    <property type="protein sequence ID" value="BBO20632.1"/>
    <property type="molecule type" value="Genomic_DNA"/>
</dbReference>
<keyword evidence="1" id="KW-0812">Transmembrane</keyword>
<evidence type="ECO:0000256" key="1">
    <source>
        <dbReference type="SAM" id="Phobius"/>
    </source>
</evidence>
<organism evidence="2 3">
    <name type="scientific">Candidatus Desulfobacillus denitrificans</name>
    <dbReference type="NCBI Taxonomy" id="2608985"/>
    <lineage>
        <taxon>Bacteria</taxon>
        <taxon>Pseudomonadati</taxon>
        <taxon>Pseudomonadota</taxon>
        <taxon>Betaproteobacteria</taxon>
        <taxon>Candidatus Desulfobacillus</taxon>
    </lineage>
</organism>
<evidence type="ECO:0000313" key="2">
    <source>
        <dbReference type="EMBL" id="BBO20632.1"/>
    </source>
</evidence>
<accession>A0A809RM92</accession>
<dbReference type="AlphaFoldDB" id="A0A809RM92"/>
<evidence type="ECO:0000313" key="3">
    <source>
        <dbReference type="Proteomes" id="UP000662914"/>
    </source>
</evidence>
<proteinExistence type="predicted"/>
<reference evidence="2" key="1">
    <citation type="journal article" name="DNA Res.">
        <title>The physiological potential of anammox bacteria as revealed by their core genome structure.</title>
        <authorList>
            <person name="Okubo T."/>
            <person name="Toyoda A."/>
            <person name="Fukuhara K."/>
            <person name="Uchiyama I."/>
            <person name="Harigaya Y."/>
            <person name="Kuroiwa M."/>
            <person name="Suzuki T."/>
            <person name="Murakami Y."/>
            <person name="Suwa Y."/>
            <person name="Takami H."/>
        </authorList>
    </citation>
    <scope>NUCLEOTIDE SEQUENCE</scope>
    <source>
        <strain evidence="2">317325-3</strain>
    </source>
</reference>
<name>A0A809RM92_9PROT</name>
<keyword evidence="1" id="KW-1133">Transmembrane helix</keyword>
<feature type="transmembrane region" description="Helical" evidence="1">
    <location>
        <begin position="42"/>
        <end position="61"/>
    </location>
</feature>
<protein>
    <submittedName>
        <fullName evidence="2">Uncharacterized protein</fullName>
    </submittedName>
</protein>
<feature type="transmembrane region" description="Helical" evidence="1">
    <location>
        <begin position="12"/>
        <end position="30"/>
    </location>
</feature>
<gene>
    <name evidence="2" type="ORF">DSYM_13310</name>
</gene>
<dbReference type="KEGG" id="ddz:DSYM_13310"/>
<keyword evidence="1" id="KW-0472">Membrane</keyword>
<sequence>MNRSIITGQRLVAVFLLGCLLFNYPLIALFNKPGKLFEMPLLYLFIFGAWALVIGLMTLIIERRKD</sequence>